<sequence>MAQELDPDAFTTPWNITETLHRDPYWAIDPKNPANLQTGKIIIITGASSGIGAAAVKVWAEAHASGIVLAARGLPAMNSLIEELQPLSPQTKFLAVKVDIANEDDVKNLYTTVQKEFGRHADVLMNNAGFLESEQLIGETEPSRWWKILVSSSYTPPDLIPMRWLKEEKTNCGITQDINLKGLYQMTHHYIASQPTPKTPTGTIINVSSLTAGLTISSGTSAYSISKLCDQRFSEFLASENPSLRVFTTMPGVAATKMVPDFLKACALDHVELTGMLALYLVQERADFLRGSMVGVNWDVEELEEYKKEIVEKKLLQTTWMPVYPVGGMKKLAEFRE</sequence>
<name>A0A1D9QFW6_SCLS1</name>
<evidence type="ECO:0008006" key="6">
    <source>
        <dbReference type="Google" id="ProtNLM"/>
    </source>
</evidence>
<dbReference type="PRINTS" id="PR00081">
    <property type="entry name" value="GDHRDH"/>
</dbReference>
<evidence type="ECO:0000313" key="5">
    <source>
        <dbReference type="Proteomes" id="UP000177798"/>
    </source>
</evidence>
<dbReference type="PANTHER" id="PTHR42760">
    <property type="entry name" value="SHORT-CHAIN DEHYDROGENASES/REDUCTASES FAMILY MEMBER"/>
    <property type="match status" value="1"/>
</dbReference>
<gene>
    <name evidence="4" type="ORF">sscle_11g086100</name>
</gene>
<organism evidence="4 5">
    <name type="scientific">Sclerotinia sclerotiorum (strain ATCC 18683 / 1980 / Ss-1)</name>
    <name type="common">White mold</name>
    <name type="synonym">Whetzelinia sclerotiorum</name>
    <dbReference type="NCBI Taxonomy" id="665079"/>
    <lineage>
        <taxon>Eukaryota</taxon>
        <taxon>Fungi</taxon>
        <taxon>Dikarya</taxon>
        <taxon>Ascomycota</taxon>
        <taxon>Pezizomycotina</taxon>
        <taxon>Leotiomycetes</taxon>
        <taxon>Helotiales</taxon>
        <taxon>Sclerotiniaceae</taxon>
        <taxon>Sclerotinia</taxon>
    </lineage>
</organism>
<keyword evidence="2" id="KW-0560">Oxidoreductase</keyword>
<dbReference type="EMBL" id="CP017824">
    <property type="protein sequence ID" value="APA13840.1"/>
    <property type="molecule type" value="Genomic_DNA"/>
</dbReference>
<dbReference type="GO" id="GO:0016491">
    <property type="term" value="F:oxidoreductase activity"/>
    <property type="evidence" value="ECO:0007669"/>
    <property type="project" value="UniProtKB-KW"/>
</dbReference>
<dbReference type="Pfam" id="PF00106">
    <property type="entry name" value="adh_short"/>
    <property type="match status" value="2"/>
</dbReference>
<proteinExistence type="inferred from homology"/>
<dbReference type="OrthoDB" id="1933717at2759"/>
<comment type="similarity">
    <text evidence="1 3">Belongs to the short-chain dehydrogenases/reductases (SDR) family.</text>
</comment>
<evidence type="ECO:0000256" key="1">
    <source>
        <dbReference type="ARBA" id="ARBA00006484"/>
    </source>
</evidence>
<reference evidence="5" key="1">
    <citation type="journal article" date="2017" name="Genome Biol. Evol.">
        <title>The complete genome sequence of the phytopathogenic fungus Sclerotinia sclerotiorum reveals insights into the genome architecture of broad host range pathogens.</title>
        <authorList>
            <person name="Derbyshire M."/>
            <person name="Denton-Giles M."/>
            <person name="Hegedus D."/>
            <person name="Seifbarghy S."/>
            <person name="Rollins J."/>
            <person name="van Kan J."/>
            <person name="Seidl M.F."/>
            <person name="Faino L."/>
            <person name="Mbengue M."/>
            <person name="Navaud O."/>
            <person name="Raffaele S."/>
            <person name="Hammond-Kosack K."/>
            <person name="Heard S."/>
            <person name="Oliver R."/>
        </authorList>
    </citation>
    <scope>NUCLEOTIDE SEQUENCE [LARGE SCALE GENOMIC DNA]</scope>
    <source>
        <strain evidence="5">ATCC 18683 / 1980 / Ss-1</strain>
    </source>
</reference>
<dbReference type="AlphaFoldDB" id="A0A1D9QFW6"/>
<evidence type="ECO:0000256" key="3">
    <source>
        <dbReference type="RuleBase" id="RU000363"/>
    </source>
</evidence>
<dbReference type="CDD" id="cd05233">
    <property type="entry name" value="SDR_c"/>
    <property type="match status" value="1"/>
</dbReference>
<evidence type="ECO:0000313" key="4">
    <source>
        <dbReference type="EMBL" id="APA13840.1"/>
    </source>
</evidence>
<dbReference type="PANTHER" id="PTHR42760:SF37">
    <property type="entry name" value="CLAVALDEHYDE DEHYDROGENASE"/>
    <property type="match status" value="1"/>
</dbReference>
<dbReference type="Proteomes" id="UP000177798">
    <property type="component" value="Chromosome 11"/>
</dbReference>
<dbReference type="InterPro" id="IPR002347">
    <property type="entry name" value="SDR_fam"/>
</dbReference>
<protein>
    <recommendedName>
        <fullName evidence="6">NAD(P)-binding protein</fullName>
    </recommendedName>
</protein>
<evidence type="ECO:0000256" key="2">
    <source>
        <dbReference type="ARBA" id="ARBA00023002"/>
    </source>
</evidence>
<dbReference type="Gene3D" id="3.40.50.720">
    <property type="entry name" value="NAD(P)-binding Rossmann-like Domain"/>
    <property type="match status" value="1"/>
</dbReference>
<dbReference type="SUPFAM" id="SSF51735">
    <property type="entry name" value="NAD(P)-binding Rossmann-fold domains"/>
    <property type="match status" value="1"/>
</dbReference>
<accession>A0A1D9QFW6</accession>
<dbReference type="VEuPathDB" id="FungiDB:sscle_11g086100"/>
<dbReference type="InterPro" id="IPR036291">
    <property type="entry name" value="NAD(P)-bd_dom_sf"/>
</dbReference>
<dbReference type="PRINTS" id="PR00080">
    <property type="entry name" value="SDRFAMILY"/>
</dbReference>